<comment type="caution">
    <text evidence="2">The sequence shown here is derived from an EMBL/GenBank/DDBJ whole genome shotgun (WGS) entry which is preliminary data.</text>
</comment>
<dbReference type="AlphaFoldDB" id="Q1ZSL4"/>
<sequence length="43" mass="5122">MIKQLIESMKNKKKKEKKQQALKNRLDFAMSQNTGHKTSHQHE</sequence>
<evidence type="ECO:0000313" key="2">
    <source>
        <dbReference type="EMBL" id="EAS64963.1"/>
    </source>
</evidence>
<organism evidence="2 3">
    <name type="scientific">Photobacterium angustum (strain S14 / CCUG 15956)</name>
    <name type="common">Vibrio sp. (strain S14 / CCUG 15956)</name>
    <dbReference type="NCBI Taxonomy" id="314292"/>
    <lineage>
        <taxon>Bacteria</taxon>
        <taxon>Pseudomonadati</taxon>
        <taxon>Pseudomonadota</taxon>
        <taxon>Gammaproteobacteria</taxon>
        <taxon>Vibrionales</taxon>
        <taxon>Vibrionaceae</taxon>
        <taxon>Photobacterium</taxon>
    </lineage>
</organism>
<feature type="region of interest" description="Disordered" evidence="1">
    <location>
        <begin position="1"/>
        <end position="43"/>
    </location>
</feature>
<gene>
    <name evidence="2" type="ORF">VAS14_04568</name>
</gene>
<name>Q1ZSL4_PHOAS</name>
<dbReference type="RefSeq" id="WP_005368446.1">
    <property type="nucleotide sequence ID" value="NZ_CH902600.1"/>
</dbReference>
<dbReference type="HOGENOM" id="CLU_3237407_0_0_6"/>
<evidence type="ECO:0000256" key="1">
    <source>
        <dbReference type="SAM" id="MobiDB-lite"/>
    </source>
</evidence>
<accession>Q1ZSL4</accession>
<evidence type="ECO:0000313" key="3">
    <source>
        <dbReference type="Proteomes" id="UP000001603"/>
    </source>
</evidence>
<dbReference type="EMBL" id="AAOJ01000002">
    <property type="protein sequence ID" value="EAS64963.1"/>
    <property type="molecule type" value="Genomic_DNA"/>
</dbReference>
<proteinExistence type="predicted"/>
<dbReference type="Proteomes" id="UP000001603">
    <property type="component" value="Unassembled WGS sequence"/>
</dbReference>
<protein>
    <submittedName>
        <fullName evidence="2">Uncharacterized protein</fullName>
    </submittedName>
</protein>
<reference evidence="2 3" key="1">
    <citation type="journal article" date="2009" name="Proc. Natl. Acad. Sci. U.S.A.">
        <title>The genomic basis of trophic strategy in marine bacteria.</title>
        <authorList>
            <person name="Lauro F.M."/>
            <person name="McDougald D."/>
            <person name="Thomas T."/>
            <person name="Williams T.J."/>
            <person name="Egan S."/>
            <person name="Rice S."/>
            <person name="DeMaere M.Z."/>
            <person name="Ting L."/>
            <person name="Ertan H."/>
            <person name="Johnson J."/>
            <person name="Ferriera S."/>
            <person name="Lapidus A."/>
            <person name="Anderson I."/>
            <person name="Kyrpides N."/>
            <person name="Munk A.C."/>
            <person name="Detter C."/>
            <person name="Han C.S."/>
            <person name="Brown M.V."/>
            <person name="Robb F.T."/>
            <person name="Kjelleberg S."/>
            <person name="Cavicchioli R."/>
        </authorList>
    </citation>
    <scope>NUCLEOTIDE SEQUENCE [LARGE SCALE GENOMIC DNA]</scope>
    <source>
        <strain evidence="2 3">S14</strain>
    </source>
</reference>